<feature type="region of interest" description="Disordered" evidence="3">
    <location>
        <begin position="52"/>
        <end position="74"/>
    </location>
</feature>
<keyword evidence="2" id="KW-0853">WD repeat</keyword>
<dbReference type="SMART" id="SM00320">
    <property type="entry name" value="WD40"/>
    <property type="match status" value="6"/>
</dbReference>
<evidence type="ECO:0008006" key="7">
    <source>
        <dbReference type="Google" id="ProtNLM"/>
    </source>
</evidence>
<evidence type="ECO:0000256" key="4">
    <source>
        <dbReference type="SAM" id="Phobius"/>
    </source>
</evidence>
<dbReference type="Proteomes" id="UP000605970">
    <property type="component" value="Unassembled WGS sequence"/>
</dbReference>
<dbReference type="InterPro" id="IPR001680">
    <property type="entry name" value="WD40_rpt"/>
</dbReference>
<gene>
    <name evidence="5" type="ORF">Mgra_00003552</name>
</gene>
<dbReference type="InterPro" id="IPR016024">
    <property type="entry name" value="ARM-type_fold"/>
</dbReference>
<evidence type="ECO:0000313" key="5">
    <source>
        <dbReference type="EMBL" id="KAF7636973.1"/>
    </source>
</evidence>
<dbReference type="InterPro" id="IPR036322">
    <property type="entry name" value="WD40_repeat_dom_sf"/>
</dbReference>
<dbReference type="PANTHER" id="PTHR43157">
    <property type="entry name" value="PHOSPHATIDYLINOSITOL-GLYCAN BIOSYNTHESIS CLASS F PROTEIN-RELATED"/>
    <property type="match status" value="1"/>
</dbReference>
<dbReference type="PANTHER" id="PTHR43157:SF31">
    <property type="entry name" value="PHOSPHATIDYLINOSITOL-GLYCAN BIOSYNTHESIS CLASS F PROTEIN"/>
    <property type="match status" value="1"/>
</dbReference>
<dbReference type="Gene3D" id="3.40.50.720">
    <property type="entry name" value="NAD(P)-binding Rossmann-like Domain"/>
    <property type="match status" value="1"/>
</dbReference>
<dbReference type="InterPro" id="IPR011989">
    <property type="entry name" value="ARM-like"/>
</dbReference>
<reference evidence="5" key="1">
    <citation type="journal article" date="2020" name="Ecol. Evol.">
        <title>Genome structure and content of the rice root-knot nematode (Meloidogyne graminicola).</title>
        <authorList>
            <person name="Phan N.T."/>
            <person name="Danchin E.G.J."/>
            <person name="Klopp C."/>
            <person name="Perfus-Barbeoch L."/>
            <person name="Kozlowski D.K."/>
            <person name="Koutsovoulos G.D."/>
            <person name="Lopez-Roques C."/>
            <person name="Bouchez O."/>
            <person name="Zahm M."/>
            <person name="Besnard G."/>
            <person name="Bellafiore S."/>
        </authorList>
    </citation>
    <scope>NUCLEOTIDE SEQUENCE</scope>
    <source>
        <strain evidence="5">VN-18</strain>
    </source>
</reference>
<dbReference type="OrthoDB" id="191139at2759"/>
<dbReference type="EMBL" id="JABEBT010000024">
    <property type="protein sequence ID" value="KAF7636973.1"/>
    <property type="molecule type" value="Genomic_DNA"/>
</dbReference>
<dbReference type="Pfam" id="PF00400">
    <property type="entry name" value="WD40"/>
    <property type="match status" value="1"/>
</dbReference>
<dbReference type="InterPro" id="IPR036291">
    <property type="entry name" value="NAD(P)-bd_dom_sf"/>
</dbReference>
<dbReference type="InterPro" id="IPR002347">
    <property type="entry name" value="SDR_fam"/>
</dbReference>
<evidence type="ECO:0000256" key="1">
    <source>
        <dbReference type="ARBA" id="ARBA00023002"/>
    </source>
</evidence>
<feature type="transmembrane region" description="Helical" evidence="4">
    <location>
        <begin position="547"/>
        <end position="564"/>
    </location>
</feature>
<feature type="repeat" description="WD" evidence="2">
    <location>
        <begin position="938"/>
        <end position="973"/>
    </location>
</feature>
<accession>A0A8S9ZV07</accession>
<dbReference type="GO" id="GO:0016491">
    <property type="term" value="F:oxidoreductase activity"/>
    <property type="evidence" value="ECO:0007669"/>
    <property type="project" value="UniProtKB-KW"/>
</dbReference>
<dbReference type="AlphaFoldDB" id="A0A8S9ZV07"/>
<feature type="transmembrane region" description="Helical" evidence="4">
    <location>
        <begin position="374"/>
        <end position="393"/>
    </location>
</feature>
<dbReference type="PROSITE" id="PS50082">
    <property type="entry name" value="WD_REPEATS_2"/>
    <property type="match status" value="1"/>
</dbReference>
<keyword evidence="6" id="KW-1185">Reference proteome</keyword>
<dbReference type="SUPFAM" id="SSF48371">
    <property type="entry name" value="ARM repeat"/>
    <property type="match status" value="1"/>
</dbReference>
<name>A0A8S9ZV07_9BILA</name>
<dbReference type="PROSITE" id="PS50294">
    <property type="entry name" value="WD_REPEATS_REGION"/>
    <property type="match status" value="1"/>
</dbReference>
<dbReference type="PRINTS" id="PR00081">
    <property type="entry name" value="GDHRDH"/>
</dbReference>
<protein>
    <recommendedName>
        <fullName evidence="7">WD_REPEATS_REGION domain-containing protein</fullName>
    </recommendedName>
</protein>
<dbReference type="SUPFAM" id="SSF50978">
    <property type="entry name" value="WD40 repeat-like"/>
    <property type="match status" value="1"/>
</dbReference>
<evidence type="ECO:0000256" key="2">
    <source>
        <dbReference type="PROSITE-ProRule" id="PRU00221"/>
    </source>
</evidence>
<sequence>MENESSSSSKNNLNSPLKLRDICIQKIQLEKPEQSKSLIDFEISVIGEKEEEEEAEEVLIPESDLVNDSSDKSKGNKKMFKKVTIDLKGEDECLEEEVENDGEELSKHKERKWMNKKVGVNRRMSLKQDEKWESKEDSIDRKMCLAREGKWDNKEFTTNMFLERKEHELETNEGDFKVLGRLRGTRIEWKDEECDNKSLELSKYEERKWDQNAVLAQLLNFCRILSPEGREIVIRDISQLFSLDMDARSWRQRADFADQLTQLISLLPIDVINKYLCAYALTFSADRISQVRINGTIMLSLVIKTFIQHEWTEYKDFWKREHLSDAIPITSCESSMTLEEESINLPLTFELLREIRSGFWLTRSWRRRQSFAHLLYLLIQTCGFYISQFYYLFFHDFMCLSDDNVPNIRQYFCLIAQFERFEKYVGVSVIKRLEQMSADDTDLEVRHLSKVLFSLGTLDPITEGLDITKRSIGLKRPLDEEFIKHLINDEKVPDYARAIIELLANDVSVLTAERLAIIKAIGSDRYKLLIKRGINMLEEDSGWMPDMLTIICVLLFIFVIFYALRQWIKGAQFTEKISARGRVAIVTGANSGIGMQLVRELNLRYVKVYMACRRVSSGNEATRELFSRYGCDMTRMIVRHCDLSDFSSVRHFVDEFNRDEEKLDILINNAGIMFYPQYEKTIDGHELTWQSNHLGHFLLTELLLPKLELSEEGGRIVNVSSSLHLLADNVDPEIVDSPQHFGRWNNKTYGRSKLANIMHCVELTRRIRSFNSASKVTANACHPGSVDTSLFRAEFYQKYLKTIVSPIVWFLLKTAQDGAQTPLYLALSKKVAGVSGKYFSECKESKKVHPLASDPLACEILYNNSLEQFDGNYCMTAGSDKSVKLWNPYKRIHLNTYRLGNEVLDCCGSSDNSLILAGGRDKQPTIFDVESGKTLKRWRGHGGTVNAVAFNEDASVAISAGQDGFVCLYDVRSRGPPFQVLDEARDGVLCLDVNAYEIATGSADGNFRRYDIREGRLSVDFVKDPVTSVNLTADNQCLLVTTMGSGIIRLFEKCNGQLLASYTGHQNKDFRIESGILASNNEVLSAKLEHPTSFKYVTSLSTHPKNPCILTASREKIFLWQCPELNESGIE</sequence>
<dbReference type="Gene3D" id="2.130.10.10">
    <property type="entry name" value="YVTN repeat-like/Quinoprotein amine dehydrogenase"/>
    <property type="match status" value="1"/>
</dbReference>
<dbReference type="Pfam" id="PF00106">
    <property type="entry name" value="adh_short"/>
    <property type="match status" value="1"/>
</dbReference>
<evidence type="ECO:0000256" key="3">
    <source>
        <dbReference type="SAM" id="MobiDB-lite"/>
    </source>
</evidence>
<dbReference type="InterPro" id="IPR015943">
    <property type="entry name" value="WD40/YVTN_repeat-like_dom_sf"/>
</dbReference>
<organism evidence="5 6">
    <name type="scientific">Meloidogyne graminicola</name>
    <dbReference type="NCBI Taxonomy" id="189291"/>
    <lineage>
        <taxon>Eukaryota</taxon>
        <taxon>Metazoa</taxon>
        <taxon>Ecdysozoa</taxon>
        <taxon>Nematoda</taxon>
        <taxon>Chromadorea</taxon>
        <taxon>Rhabditida</taxon>
        <taxon>Tylenchina</taxon>
        <taxon>Tylenchomorpha</taxon>
        <taxon>Tylenchoidea</taxon>
        <taxon>Meloidogynidae</taxon>
        <taxon>Meloidogyninae</taxon>
        <taxon>Meloidogyne</taxon>
    </lineage>
</organism>
<keyword evidence="1" id="KW-0560">Oxidoreductase</keyword>
<dbReference type="Gene3D" id="1.25.10.10">
    <property type="entry name" value="Leucine-rich Repeat Variant"/>
    <property type="match status" value="1"/>
</dbReference>
<keyword evidence="4" id="KW-0812">Transmembrane</keyword>
<keyword evidence="4" id="KW-1133">Transmembrane helix</keyword>
<proteinExistence type="predicted"/>
<dbReference type="SUPFAM" id="SSF51735">
    <property type="entry name" value="NAD(P)-binding Rossmann-fold domains"/>
    <property type="match status" value="1"/>
</dbReference>
<keyword evidence="4" id="KW-0472">Membrane</keyword>
<evidence type="ECO:0000313" key="6">
    <source>
        <dbReference type="Proteomes" id="UP000605970"/>
    </source>
</evidence>
<comment type="caution">
    <text evidence="5">The sequence shown here is derived from an EMBL/GenBank/DDBJ whole genome shotgun (WGS) entry which is preliminary data.</text>
</comment>